<protein>
    <recommendedName>
        <fullName evidence="4">Mercury resistance system transport protein MerF</fullName>
    </recommendedName>
</protein>
<dbReference type="EMBL" id="RQGH01000025">
    <property type="protein sequence ID" value="TGL65942.1"/>
    <property type="molecule type" value="Genomic_DNA"/>
</dbReference>
<keyword evidence="1" id="KW-0812">Transmembrane</keyword>
<evidence type="ECO:0000256" key="1">
    <source>
        <dbReference type="SAM" id="Phobius"/>
    </source>
</evidence>
<gene>
    <name evidence="2" type="ORF">EHQ62_09940</name>
</gene>
<feature type="transmembrane region" description="Helical" evidence="1">
    <location>
        <begin position="50"/>
        <end position="67"/>
    </location>
</feature>
<dbReference type="AlphaFoldDB" id="A0A4Z0ZTM6"/>
<keyword evidence="1" id="KW-0472">Membrane</keyword>
<name>A0A4Z0ZTM6_9LEPT</name>
<organism evidence="2 3">
    <name type="scientific">Leptospira jelokensis</name>
    <dbReference type="NCBI Taxonomy" id="2484931"/>
    <lineage>
        <taxon>Bacteria</taxon>
        <taxon>Pseudomonadati</taxon>
        <taxon>Spirochaetota</taxon>
        <taxon>Spirochaetia</taxon>
        <taxon>Leptospirales</taxon>
        <taxon>Leptospiraceae</taxon>
        <taxon>Leptospira</taxon>
    </lineage>
</organism>
<evidence type="ECO:0000313" key="2">
    <source>
        <dbReference type="EMBL" id="TGL65942.1"/>
    </source>
</evidence>
<comment type="caution">
    <text evidence="2">The sequence shown here is derived from an EMBL/GenBank/DDBJ whole genome shotgun (WGS) entry which is preliminary data.</text>
</comment>
<keyword evidence="1" id="KW-1133">Transmembrane helix</keyword>
<accession>A0A4Z0ZTM6</accession>
<dbReference type="OrthoDB" id="345858at2"/>
<proteinExistence type="predicted"/>
<dbReference type="RefSeq" id="WP_135642410.1">
    <property type="nucleotide sequence ID" value="NZ_RQGH01000025.1"/>
</dbReference>
<dbReference type="Proteomes" id="UP000297567">
    <property type="component" value="Unassembled WGS sequence"/>
</dbReference>
<dbReference type="Gene3D" id="1.10.287.910">
    <property type="entry name" value="bacterial mercury transporter, merf"/>
    <property type="match status" value="1"/>
</dbReference>
<reference evidence="2" key="1">
    <citation type="journal article" date="2019" name="PLoS Negl. Trop. Dis.">
        <title>Revisiting the worldwide diversity of Leptospira species in the environment.</title>
        <authorList>
            <person name="Vincent A.T."/>
            <person name="Schiettekatte O."/>
            <person name="Bourhy P."/>
            <person name="Veyrier F.J."/>
            <person name="Picardeau M."/>
        </authorList>
    </citation>
    <scope>NUCLEOTIDE SEQUENCE [LARGE SCALE GENOMIC DNA]</scope>
    <source>
        <strain evidence="2">201702451</strain>
    </source>
</reference>
<keyword evidence="3" id="KW-1185">Reference proteome</keyword>
<feature type="transmembrane region" description="Helical" evidence="1">
    <location>
        <begin position="21"/>
        <end position="44"/>
    </location>
</feature>
<evidence type="ECO:0008006" key="4">
    <source>
        <dbReference type="Google" id="ProtNLM"/>
    </source>
</evidence>
<sequence length="120" mass="13073">MTLENRLLALIKKFGILGIGLCGLCCLAPVFFALLGISSLTWLFMLSEKIGIISILISLLLLGAWVLKRKLGKSCSVDCSCKPEAKTNLFQETVKIDTDPSLPVSCTLPSKDLNSKKENE</sequence>
<evidence type="ECO:0000313" key="3">
    <source>
        <dbReference type="Proteomes" id="UP000297567"/>
    </source>
</evidence>